<sequence length="96" mass="10910">MTYSVKVLRPARKVLEKLARAQPKHAEAIEDAIEDLAEEPRPRCGKPLTGVPGVWRIRVGGYRVCYTINDGELLVLVVTISTRDDVYQMLRRYLGQ</sequence>
<comment type="caution">
    <text evidence="3">The sequence shown here is derived from an EMBL/GenBank/DDBJ whole genome shotgun (WGS) entry which is preliminary data.</text>
</comment>
<dbReference type="PANTHER" id="PTHR35601:SF1">
    <property type="entry name" value="TOXIN RELE"/>
    <property type="match status" value="1"/>
</dbReference>
<dbReference type="RefSeq" id="WP_144754000.1">
    <property type="nucleotide sequence ID" value="NZ_VMNW02000094.1"/>
</dbReference>
<evidence type="ECO:0000313" key="3">
    <source>
        <dbReference type="EMBL" id="KAA9151896.1"/>
    </source>
</evidence>
<evidence type="ECO:0000256" key="1">
    <source>
        <dbReference type="ARBA" id="ARBA00006226"/>
    </source>
</evidence>
<keyword evidence="2" id="KW-1277">Toxin-antitoxin system</keyword>
<dbReference type="AlphaFoldDB" id="A0A5N0UPY3"/>
<dbReference type="Pfam" id="PF05016">
    <property type="entry name" value="ParE_toxin"/>
    <property type="match status" value="1"/>
</dbReference>
<dbReference type="SUPFAM" id="SSF143011">
    <property type="entry name" value="RelE-like"/>
    <property type="match status" value="1"/>
</dbReference>
<evidence type="ECO:0000256" key="2">
    <source>
        <dbReference type="ARBA" id="ARBA00022649"/>
    </source>
</evidence>
<dbReference type="Gene3D" id="3.30.2310.20">
    <property type="entry name" value="RelE-like"/>
    <property type="match status" value="1"/>
</dbReference>
<protein>
    <submittedName>
        <fullName evidence="3">Type II toxin-antitoxin system RelE/ParE family toxin</fullName>
    </submittedName>
</protein>
<dbReference type="Proteomes" id="UP000319769">
    <property type="component" value="Unassembled WGS sequence"/>
</dbReference>
<keyword evidence="4" id="KW-1185">Reference proteome</keyword>
<gene>
    <name evidence="3" type="ORF">FPZ12_037870</name>
</gene>
<dbReference type="InterPro" id="IPR035093">
    <property type="entry name" value="RelE/ParE_toxin_dom_sf"/>
</dbReference>
<accession>A0A5N0UPY3</accession>
<dbReference type="EMBL" id="VMNW02000094">
    <property type="protein sequence ID" value="KAA9151896.1"/>
    <property type="molecule type" value="Genomic_DNA"/>
</dbReference>
<name>A0A5N0UPY3_9PSEU</name>
<evidence type="ECO:0000313" key="4">
    <source>
        <dbReference type="Proteomes" id="UP000319769"/>
    </source>
</evidence>
<organism evidence="3 4">
    <name type="scientific">Amycolatopsis acidicola</name>
    <dbReference type="NCBI Taxonomy" id="2596893"/>
    <lineage>
        <taxon>Bacteria</taxon>
        <taxon>Bacillati</taxon>
        <taxon>Actinomycetota</taxon>
        <taxon>Actinomycetes</taxon>
        <taxon>Pseudonocardiales</taxon>
        <taxon>Pseudonocardiaceae</taxon>
        <taxon>Amycolatopsis</taxon>
    </lineage>
</organism>
<reference evidence="3" key="1">
    <citation type="submission" date="2019-09" db="EMBL/GenBank/DDBJ databases">
        <authorList>
            <person name="Teo W.F.A."/>
            <person name="Duangmal K."/>
        </authorList>
    </citation>
    <scope>NUCLEOTIDE SEQUENCE [LARGE SCALE GENOMIC DNA]</scope>
    <source>
        <strain evidence="3">K81G1</strain>
    </source>
</reference>
<proteinExistence type="inferred from homology"/>
<dbReference type="InterPro" id="IPR007712">
    <property type="entry name" value="RelE/ParE_toxin"/>
</dbReference>
<comment type="similarity">
    <text evidence="1">Belongs to the RelE toxin family.</text>
</comment>
<dbReference type="PANTHER" id="PTHR35601">
    <property type="entry name" value="TOXIN RELE"/>
    <property type="match status" value="1"/>
</dbReference>
<dbReference type="OrthoDB" id="5326046at2"/>